<dbReference type="Gene3D" id="1.20.1730.10">
    <property type="entry name" value="Sodium/glucose cotransporter"/>
    <property type="match status" value="1"/>
</dbReference>
<gene>
    <name evidence="9" type="ORF">DDE74_04165</name>
</gene>
<dbReference type="PANTHER" id="PTHR48086:SF8">
    <property type="entry name" value="MONOCARBOXYLIC ACID PERMEASE"/>
    <property type="match status" value="1"/>
</dbReference>
<proteinExistence type="inferred from homology"/>
<comment type="subcellular location">
    <subcellularLocation>
        <location evidence="1">Membrane</location>
        <topology evidence="1">Multi-pass membrane protein</topology>
    </subcellularLocation>
</comment>
<evidence type="ECO:0000256" key="4">
    <source>
        <dbReference type="ARBA" id="ARBA00022692"/>
    </source>
</evidence>
<dbReference type="InterPro" id="IPR001734">
    <property type="entry name" value="Na/solute_symporter"/>
</dbReference>
<reference evidence="9 10" key="1">
    <citation type="submission" date="2018-04" db="EMBL/GenBank/DDBJ databases">
        <title>Complete genome sequences of Streptomyces lydicus strain WYEC and characterization of antagonistic properties of biological control agents.</title>
        <authorList>
            <person name="Mariita R.M."/>
            <person name="Sello J.K."/>
        </authorList>
    </citation>
    <scope>NUCLEOTIDE SEQUENCE [LARGE SCALE GENOMIC DNA]</scope>
    <source>
        <strain evidence="9 10">WYEC 108</strain>
    </source>
</reference>
<dbReference type="PROSITE" id="PS50283">
    <property type="entry name" value="NA_SOLUT_SYMP_3"/>
    <property type="match status" value="1"/>
</dbReference>
<dbReference type="RefSeq" id="WP_127149449.1">
    <property type="nucleotide sequence ID" value="NZ_CP029042.1"/>
</dbReference>
<keyword evidence="5 8" id="KW-1133">Transmembrane helix</keyword>
<name>A0A3S9Y5C1_9ACTN</name>
<protein>
    <submittedName>
        <fullName evidence="9">SSS family transporter</fullName>
    </submittedName>
</protein>
<dbReference type="AlphaFoldDB" id="A0A3S9Y5C1"/>
<evidence type="ECO:0000313" key="9">
    <source>
        <dbReference type="EMBL" id="AZS70238.1"/>
    </source>
</evidence>
<accession>A0A3S9Y5C1</accession>
<feature type="transmembrane region" description="Helical" evidence="8">
    <location>
        <begin position="232"/>
        <end position="257"/>
    </location>
</feature>
<dbReference type="Pfam" id="PF00474">
    <property type="entry name" value="SSF"/>
    <property type="match status" value="1"/>
</dbReference>
<sequence>MAIAVFCIIVAASLVIAVAARRGSGKGDVSHFLVGGRSFNGLLLFFLSVGEVYSIATLLGFPAGIYSQGAGYGVWFIGYILLAYPIGYYVGPLMWRAAKRYDAMTVPDVMRARFGSRALEITVALATVTYLLTYAQFQFAGLHTALAALGFHLTPEITVVITVAISLVYVTLTGIKAPAMVSVLKDIALIVAVGLVGLFAVSGLRESGAGPGALFDAAREAGSPATLTGEPLVHALTTMVVQSLGFYLGTMGLAFVVAGRSERTVRRTIVVQPLYMLMYPLLVFASYYSLAHLKLADPNHAFPAAAQATGADWLVGLSAGAAALTGLLSVSVLALGFGGVLSRNLLPAADPARQRRWVSASTAGYLVVSAVLAVTVQGLMLDVLAFAYVIGSQVVPAWLVTLFSRRITAPAVLTGLVVGLGVGVALQASGHPVVHGVNGGLIALTVNLAITFGSGLFLAGRTPAPAVEPALT</sequence>
<feature type="transmembrane region" description="Helical" evidence="8">
    <location>
        <begin position="385"/>
        <end position="404"/>
    </location>
</feature>
<dbReference type="InterPro" id="IPR038377">
    <property type="entry name" value="Na/Glc_symporter_sf"/>
</dbReference>
<feature type="transmembrane region" description="Helical" evidence="8">
    <location>
        <begin position="313"/>
        <end position="337"/>
    </location>
</feature>
<evidence type="ECO:0000256" key="7">
    <source>
        <dbReference type="RuleBase" id="RU362091"/>
    </source>
</evidence>
<dbReference type="GO" id="GO:0005886">
    <property type="term" value="C:plasma membrane"/>
    <property type="evidence" value="ECO:0007669"/>
    <property type="project" value="TreeGrafter"/>
</dbReference>
<dbReference type="PANTHER" id="PTHR48086">
    <property type="entry name" value="SODIUM/PROLINE SYMPORTER-RELATED"/>
    <property type="match status" value="1"/>
</dbReference>
<feature type="transmembrane region" description="Helical" evidence="8">
    <location>
        <begin position="441"/>
        <end position="459"/>
    </location>
</feature>
<feature type="transmembrane region" description="Helical" evidence="8">
    <location>
        <begin position="357"/>
        <end position="379"/>
    </location>
</feature>
<evidence type="ECO:0000256" key="8">
    <source>
        <dbReference type="SAM" id="Phobius"/>
    </source>
</evidence>
<evidence type="ECO:0000313" key="10">
    <source>
        <dbReference type="Proteomes" id="UP000275579"/>
    </source>
</evidence>
<dbReference type="EMBL" id="CP029042">
    <property type="protein sequence ID" value="AZS70238.1"/>
    <property type="molecule type" value="Genomic_DNA"/>
</dbReference>
<keyword evidence="6 8" id="KW-0472">Membrane</keyword>
<organism evidence="9 10">
    <name type="scientific">Streptomyces lydicus</name>
    <dbReference type="NCBI Taxonomy" id="47763"/>
    <lineage>
        <taxon>Bacteria</taxon>
        <taxon>Bacillati</taxon>
        <taxon>Actinomycetota</taxon>
        <taxon>Actinomycetes</taxon>
        <taxon>Kitasatosporales</taxon>
        <taxon>Streptomycetaceae</taxon>
        <taxon>Streptomyces</taxon>
    </lineage>
</organism>
<feature type="transmembrane region" description="Helical" evidence="8">
    <location>
        <begin position="187"/>
        <end position="204"/>
    </location>
</feature>
<feature type="transmembrane region" description="Helical" evidence="8">
    <location>
        <begin position="269"/>
        <end position="293"/>
    </location>
</feature>
<dbReference type="InterPro" id="IPR050277">
    <property type="entry name" value="Sodium:Solute_Symporter"/>
</dbReference>
<evidence type="ECO:0000256" key="6">
    <source>
        <dbReference type="ARBA" id="ARBA00023136"/>
    </source>
</evidence>
<dbReference type="Proteomes" id="UP000275579">
    <property type="component" value="Chromosome"/>
</dbReference>
<evidence type="ECO:0000256" key="5">
    <source>
        <dbReference type="ARBA" id="ARBA00022989"/>
    </source>
</evidence>
<evidence type="ECO:0000256" key="3">
    <source>
        <dbReference type="ARBA" id="ARBA00022448"/>
    </source>
</evidence>
<feature type="transmembrane region" description="Helical" evidence="8">
    <location>
        <begin position="52"/>
        <end position="70"/>
    </location>
</feature>
<evidence type="ECO:0000256" key="1">
    <source>
        <dbReference type="ARBA" id="ARBA00004141"/>
    </source>
</evidence>
<keyword evidence="4 8" id="KW-0812">Transmembrane</keyword>
<feature type="transmembrane region" description="Helical" evidence="8">
    <location>
        <begin position="157"/>
        <end position="175"/>
    </location>
</feature>
<keyword evidence="3" id="KW-0813">Transport</keyword>
<feature type="transmembrane region" description="Helical" evidence="8">
    <location>
        <begin position="76"/>
        <end position="97"/>
    </location>
</feature>
<evidence type="ECO:0000256" key="2">
    <source>
        <dbReference type="ARBA" id="ARBA00006434"/>
    </source>
</evidence>
<dbReference type="GO" id="GO:0022857">
    <property type="term" value="F:transmembrane transporter activity"/>
    <property type="evidence" value="ECO:0007669"/>
    <property type="project" value="InterPro"/>
</dbReference>
<comment type="similarity">
    <text evidence="2 7">Belongs to the sodium:solute symporter (SSF) (TC 2.A.21) family.</text>
</comment>
<feature type="transmembrane region" description="Helical" evidence="8">
    <location>
        <begin position="411"/>
        <end position="429"/>
    </location>
</feature>
<feature type="transmembrane region" description="Helical" evidence="8">
    <location>
        <begin position="118"/>
        <end position="137"/>
    </location>
</feature>